<keyword evidence="2" id="KW-1185">Reference proteome</keyword>
<sequence>MGTGLCTYNTLRRAAWLLSPNQVATLANPTHYGDPKTGCETDEQAVRVQGLSGRSAVVQGVSMPVSLQNLTFDASDQSFQELSLPKDLKSTALRDHFNRSLRA</sequence>
<name>A0AA36JCF7_9DINO</name>
<evidence type="ECO:0000313" key="2">
    <source>
        <dbReference type="Proteomes" id="UP001178507"/>
    </source>
</evidence>
<reference evidence="1" key="1">
    <citation type="submission" date="2023-08" db="EMBL/GenBank/DDBJ databases">
        <authorList>
            <person name="Chen Y."/>
            <person name="Shah S."/>
            <person name="Dougan E. K."/>
            <person name="Thang M."/>
            <person name="Chan C."/>
        </authorList>
    </citation>
    <scope>NUCLEOTIDE SEQUENCE</scope>
</reference>
<dbReference type="EMBL" id="CAUJNA010003481">
    <property type="protein sequence ID" value="CAJ1403109.1"/>
    <property type="molecule type" value="Genomic_DNA"/>
</dbReference>
<dbReference type="AlphaFoldDB" id="A0AA36JCF7"/>
<gene>
    <name evidence="1" type="ORF">EVOR1521_LOCUS25852</name>
</gene>
<organism evidence="1 2">
    <name type="scientific">Effrenium voratum</name>
    <dbReference type="NCBI Taxonomy" id="2562239"/>
    <lineage>
        <taxon>Eukaryota</taxon>
        <taxon>Sar</taxon>
        <taxon>Alveolata</taxon>
        <taxon>Dinophyceae</taxon>
        <taxon>Suessiales</taxon>
        <taxon>Symbiodiniaceae</taxon>
        <taxon>Effrenium</taxon>
    </lineage>
</organism>
<proteinExistence type="predicted"/>
<dbReference type="Proteomes" id="UP001178507">
    <property type="component" value="Unassembled WGS sequence"/>
</dbReference>
<protein>
    <submittedName>
        <fullName evidence="1">Uncharacterized protein</fullName>
    </submittedName>
</protein>
<evidence type="ECO:0000313" key="1">
    <source>
        <dbReference type="EMBL" id="CAJ1403109.1"/>
    </source>
</evidence>
<comment type="caution">
    <text evidence="1">The sequence shown here is derived from an EMBL/GenBank/DDBJ whole genome shotgun (WGS) entry which is preliminary data.</text>
</comment>
<accession>A0AA36JCF7</accession>